<feature type="transmembrane region" description="Helical" evidence="1">
    <location>
        <begin position="325"/>
        <end position="349"/>
    </location>
</feature>
<feature type="transmembrane region" description="Helical" evidence="1">
    <location>
        <begin position="542"/>
        <end position="565"/>
    </location>
</feature>
<evidence type="ECO:0000313" key="3">
    <source>
        <dbReference type="Proteomes" id="UP000280696"/>
    </source>
</evidence>
<comment type="caution">
    <text evidence="2">The sequence shown here is derived from an EMBL/GenBank/DDBJ whole genome shotgun (WGS) entry which is preliminary data.</text>
</comment>
<keyword evidence="1" id="KW-1133">Transmembrane helix</keyword>
<evidence type="ECO:0000256" key="1">
    <source>
        <dbReference type="SAM" id="Phobius"/>
    </source>
</evidence>
<dbReference type="Pfam" id="PF19484">
    <property type="entry name" value="DUF6020"/>
    <property type="match status" value="1"/>
</dbReference>
<feature type="transmembrane region" description="Helical" evidence="1">
    <location>
        <begin position="21"/>
        <end position="42"/>
    </location>
</feature>
<keyword evidence="3" id="KW-1185">Reference proteome</keyword>
<keyword evidence="1" id="KW-0472">Membrane</keyword>
<feature type="transmembrane region" description="Helical" evidence="1">
    <location>
        <begin position="361"/>
        <end position="378"/>
    </location>
</feature>
<evidence type="ECO:0000313" key="2">
    <source>
        <dbReference type="EMBL" id="RKI91734.1"/>
    </source>
</evidence>
<feature type="transmembrane region" description="Helical" evidence="1">
    <location>
        <begin position="269"/>
        <end position="289"/>
    </location>
</feature>
<reference evidence="2 3" key="1">
    <citation type="submission" date="2018-09" db="EMBL/GenBank/DDBJ databases">
        <title>Murine metabolic-syndrome-specific gut microbial biobank.</title>
        <authorList>
            <person name="Liu C."/>
        </authorList>
    </citation>
    <scope>NUCLEOTIDE SEQUENCE [LARGE SCALE GENOMIC DNA]</scope>
    <source>
        <strain evidence="2 3">0.1xD8-82</strain>
    </source>
</reference>
<feature type="transmembrane region" description="Helical" evidence="1">
    <location>
        <begin position="170"/>
        <end position="192"/>
    </location>
</feature>
<protein>
    <recommendedName>
        <fullName evidence="4">Glycosyltransferase RgtA/B/C/D-like domain-containing protein</fullName>
    </recommendedName>
</protein>
<sequence>MKSRQEITERIKLHNIHKKAGLRRALAGFLSFAGGWALPWMLHAAESLGYTNSIASVFVFLFLFTVTDKALSRNFEGRQVNWRGWIWPGLFGTAFSLCMVFGTQLDLWGSVPFTDGRMWAGIGILAVLFSILTRFFWNEFDRVRMGYGGRAAQGGEQKEPVREKKSRNIFWIRAGVIALCYVPVFLAVYPGFFVYDAQDELLQVVTRNFSTHHPLLHVLALGGIIQLVHKVTGSYNLGIACYTALQMAGIACIFAWGIGKMEKRGTAKWMRCGITLYFGLCPVLVMFSLCSAKDGLFTGMLFLAVILLQELCADADAFLRKKSNALLLGAACVGMMLLRHNGFYGFVVFTPVLALYLRREWRRVIPCLALILACYGLINGGLTKILHADNSENQEMLTVPISQMARISAYEDVPLAEQEILFQYLPGEAVQRYTPKVTDSVKISFDNEAYEADQKGFWSLWAKWGAEHPFGYLNAWFMTSYGFWYPDTVIDTYRGNTVFTYTYEDSSYFGYEVEEPGVRESKIPWLDELYRKMSLEIAQQRIPVVSMLFSPGFLFWVWAFCLGYLCCFKRWGTLLPFMLPALCWCTVLLGPACLVRYVVFLWALLPAVLLACIGKI</sequence>
<dbReference type="EMBL" id="RAYQ01000008">
    <property type="protein sequence ID" value="RKI91734.1"/>
    <property type="molecule type" value="Genomic_DNA"/>
</dbReference>
<accession>A0A3A9AL99</accession>
<feature type="transmembrane region" description="Helical" evidence="1">
    <location>
        <begin position="237"/>
        <end position="257"/>
    </location>
</feature>
<dbReference type="AlphaFoldDB" id="A0A3A9AL99"/>
<keyword evidence="1" id="KW-0812">Transmembrane</keyword>
<dbReference type="InterPro" id="IPR046062">
    <property type="entry name" value="DUF6020"/>
</dbReference>
<feature type="transmembrane region" description="Helical" evidence="1">
    <location>
        <begin position="577"/>
        <end position="610"/>
    </location>
</feature>
<proteinExistence type="predicted"/>
<evidence type="ECO:0008006" key="4">
    <source>
        <dbReference type="Google" id="ProtNLM"/>
    </source>
</evidence>
<name>A0A3A9AL99_9FIRM</name>
<feature type="transmembrane region" description="Helical" evidence="1">
    <location>
        <begin position="48"/>
        <end position="66"/>
    </location>
</feature>
<feature type="transmembrane region" description="Helical" evidence="1">
    <location>
        <begin position="86"/>
        <end position="105"/>
    </location>
</feature>
<gene>
    <name evidence="2" type="ORF">D7V94_09020</name>
</gene>
<dbReference type="Proteomes" id="UP000280696">
    <property type="component" value="Unassembled WGS sequence"/>
</dbReference>
<feature type="transmembrane region" description="Helical" evidence="1">
    <location>
        <begin position="117"/>
        <end position="137"/>
    </location>
</feature>
<organism evidence="2 3">
    <name type="scientific">Parablautia intestinalis</name>
    <dbReference type="NCBI Taxonomy" id="2320100"/>
    <lineage>
        <taxon>Bacteria</taxon>
        <taxon>Bacillati</taxon>
        <taxon>Bacillota</taxon>
        <taxon>Clostridia</taxon>
        <taxon>Lachnospirales</taxon>
        <taxon>Lachnospiraceae</taxon>
        <taxon>Parablautia</taxon>
    </lineage>
</organism>
<dbReference type="OrthoDB" id="2143989at2"/>
<dbReference type="RefSeq" id="WP_120468946.1">
    <property type="nucleotide sequence ID" value="NZ_RAYQ01000008.1"/>
</dbReference>